<evidence type="ECO:0000313" key="3">
    <source>
        <dbReference type="EMBL" id="TKJ42847.1"/>
    </source>
</evidence>
<dbReference type="GO" id="GO:0004493">
    <property type="term" value="F:methylmalonyl-CoA epimerase activity"/>
    <property type="evidence" value="ECO:0007669"/>
    <property type="project" value="TreeGrafter"/>
</dbReference>
<dbReference type="PROSITE" id="PS51819">
    <property type="entry name" value="VOC"/>
    <property type="match status" value="2"/>
</dbReference>
<dbReference type="PROSITE" id="PS00934">
    <property type="entry name" value="GLYOXALASE_I_1"/>
    <property type="match status" value="1"/>
</dbReference>
<name>A0A532V7B0_UNCT6</name>
<accession>A0A532V7B0</accession>
<dbReference type="InterPro" id="IPR037523">
    <property type="entry name" value="VOC_core"/>
</dbReference>
<evidence type="ECO:0000259" key="2">
    <source>
        <dbReference type="PROSITE" id="PS51819"/>
    </source>
</evidence>
<gene>
    <name evidence="3" type="ORF">CEE36_06165</name>
</gene>
<organism evidence="3 4">
    <name type="scientific">candidate division TA06 bacterium B3_TA06</name>
    <dbReference type="NCBI Taxonomy" id="2012487"/>
    <lineage>
        <taxon>Bacteria</taxon>
        <taxon>Bacteria division TA06</taxon>
    </lineage>
</organism>
<sequence length="352" mass="39802">MINVLQHVGIAVSDRDRSWAFYRRLGFDVPMTLDQSYITRLKPLTGGDYERKVVLAGNLMGGATIEIFQFTSTEPVSYSKDWQWGDPGITAMALKVPDLAKALELLEETPDMLVAGPAPWSANPAWKAALLKDPDGLLIYLVEIPGMNYSLRRSTDYVGGIVFASIAVSDMERSLDFYRQVLDYTDVVYDWNGTDPMLSAIPGGERPQRRVMLSDPRPSTSFFSFYLDRGMIELVEVEGSKSPHIFHGRRWGDIGKTEICFDVYDIRSTFEELVRRGAEPVIEPNLEDRDLGLGVSALFGYLADPDGTLIELSEPTRLRLTRKISLDLRKRKPGKAFPAWLMKLSRFNRYKE</sequence>
<feature type="domain" description="VOC" evidence="2">
    <location>
        <begin position="4"/>
        <end position="144"/>
    </location>
</feature>
<evidence type="ECO:0000313" key="4">
    <source>
        <dbReference type="Proteomes" id="UP000317778"/>
    </source>
</evidence>
<dbReference type="InterPro" id="IPR029068">
    <property type="entry name" value="Glyas_Bleomycin-R_OHBP_Dase"/>
</dbReference>
<dbReference type="Pfam" id="PF00903">
    <property type="entry name" value="Glyoxalase"/>
    <property type="match status" value="2"/>
</dbReference>
<dbReference type="Gene3D" id="3.10.180.10">
    <property type="entry name" value="2,3-Dihydroxybiphenyl 1,2-Dioxygenase, domain 1"/>
    <property type="match status" value="2"/>
</dbReference>
<dbReference type="GO" id="GO:0046491">
    <property type="term" value="P:L-methylmalonyl-CoA metabolic process"/>
    <property type="evidence" value="ECO:0007669"/>
    <property type="project" value="TreeGrafter"/>
</dbReference>
<protein>
    <recommendedName>
        <fullName evidence="2">VOC domain-containing protein</fullName>
    </recommendedName>
</protein>
<dbReference type="InterPro" id="IPR004360">
    <property type="entry name" value="Glyas_Fos-R_dOase_dom"/>
</dbReference>
<dbReference type="GO" id="GO:0004462">
    <property type="term" value="F:lactoylglutathione lyase activity"/>
    <property type="evidence" value="ECO:0007669"/>
    <property type="project" value="InterPro"/>
</dbReference>
<dbReference type="PANTHER" id="PTHR43048">
    <property type="entry name" value="METHYLMALONYL-COA EPIMERASE"/>
    <property type="match status" value="1"/>
</dbReference>
<dbReference type="InterPro" id="IPR051785">
    <property type="entry name" value="MMCE/EMCE_epimerase"/>
</dbReference>
<dbReference type="GO" id="GO:0046872">
    <property type="term" value="F:metal ion binding"/>
    <property type="evidence" value="ECO:0007669"/>
    <property type="project" value="UniProtKB-KW"/>
</dbReference>
<feature type="domain" description="VOC" evidence="2">
    <location>
        <begin position="160"/>
        <end position="315"/>
    </location>
</feature>
<dbReference type="AlphaFoldDB" id="A0A532V7B0"/>
<dbReference type="SUPFAM" id="SSF54593">
    <property type="entry name" value="Glyoxalase/Bleomycin resistance protein/Dihydroxybiphenyl dioxygenase"/>
    <property type="match status" value="2"/>
</dbReference>
<dbReference type="PANTHER" id="PTHR43048:SF6">
    <property type="entry name" value="BLR8189 PROTEIN"/>
    <property type="match status" value="1"/>
</dbReference>
<dbReference type="InterPro" id="IPR018146">
    <property type="entry name" value="Glyoxalase_1_CS"/>
</dbReference>
<evidence type="ECO:0000256" key="1">
    <source>
        <dbReference type="ARBA" id="ARBA00022723"/>
    </source>
</evidence>
<keyword evidence="1" id="KW-0479">Metal-binding</keyword>
<proteinExistence type="predicted"/>
<dbReference type="Proteomes" id="UP000317778">
    <property type="component" value="Unassembled WGS sequence"/>
</dbReference>
<comment type="caution">
    <text evidence="3">The sequence shown here is derived from an EMBL/GenBank/DDBJ whole genome shotgun (WGS) entry which is preliminary data.</text>
</comment>
<dbReference type="EMBL" id="NJBO01000008">
    <property type="protein sequence ID" value="TKJ42847.1"/>
    <property type="molecule type" value="Genomic_DNA"/>
</dbReference>
<reference evidence="3 4" key="1">
    <citation type="submission" date="2017-06" db="EMBL/GenBank/DDBJ databases">
        <title>Novel microbial phyla capable of carbon fixation and sulfur reduction in deep-sea sediments.</title>
        <authorList>
            <person name="Huang J."/>
            <person name="Baker B."/>
            <person name="Wang Y."/>
        </authorList>
    </citation>
    <scope>NUCLEOTIDE SEQUENCE [LARGE SCALE GENOMIC DNA]</scope>
    <source>
        <strain evidence="3">B3_TA06</strain>
    </source>
</reference>